<dbReference type="GO" id="GO:0006402">
    <property type="term" value="P:mRNA catabolic process"/>
    <property type="evidence" value="ECO:0007669"/>
    <property type="project" value="UniProtKB-UniRule"/>
</dbReference>
<dbReference type="Pfam" id="PF00567">
    <property type="entry name" value="TUDOR"/>
    <property type="match status" value="1"/>
</dbReference>
<evidence type="ECO:0000313" key="8">
    <source>
        <dbReference type="Proteomes" id="UP000000759"/>
    </source>
</evidence>
<evidence type="ECO:0000313" key="7">
    <source>
        <dbReference type="EMBL" id="EEC43092.1"/>
    </source>
</evidence>
<dbReference type="GO" id="GO:0031047">
    <property type="term" value="P:regulatory ncRNA-mediated gene silencing"/>
    <property type="evidence" value="ECO:0007669"/>
    <property type="project" value="UniProtKB-UniRule"/>
</dbReference>
<dbReference type="KEGG" id="pti:PHATRDRAFT_50440"/>
<dbReference type="InterPro" id="IPR016685">
    <property type="entry name" value="Silence_cplx_Nase-comp_TudorSN"/>
</dbReference>
<dbReference type="GeneID" id="7199253"/>
<feature type="domain" description="TNase-like" evidence="6">
    <location>
        <begin position="384"/>
        <end position="534"/>
    </location>
</feature>
<feature type="domain" description="TNase-like" evidence="6">
    <location>
        <begin position="25"/>
        <end position="197"/>
    </location>
</feature>
<dbReference type="InterPro" id="IPR002999">
    <property type="entry name" value="Tudor"/>
</dbReference>
<dbReference type="OMA" id="ARCADHH"/>
<dbReference type="OrthoDB" id="10023235at2759"/>
<evidence type="ECO:0000256" key="5">
    <source>
        <dbReference type="SAM" id="MobiDB-lite"/>
    </source>
</evidence>
<comment type="subcellular location">
    <subcellularLocation>
        <location evidence="1 4">Cytoplasm</location>
    </subcellularLocation>
</comment>
<evidence type="ECO:0000259" key="6">
    <source>
        <dbReference type="PROSITE" id="PS50830"/>
    </source>
</evidence>
<dbReference type="eggNOG" id="KOG2039">
    <property type="taxonomic scope" value="Eukaryota"/>
</dbReference>
<evidence type="ECO:0000256" key="1">
    <source>
        <dbReference type="ARBA" id="ARBA00004496"/>
    </source>
</evidence>
<dbReference type="FunCoup" id="B7GE46">
    <property type="interactions" value="534"/>
</dbReference>
<dbReference type="InterPro" id="IPR035437">
    <property type="entry name" value="SNase_OB-fold_sf"/>
</dbReference>
<dbReference type="InParanoid" id="B7GE46"/>
<dbReference type="SUPFAM" id="SSF50199">
    <property type="entry name" value="Staphylococcal nuclease"/>
    <property type="match status" value="5"/>
</dbReference>
<dbReference type="GO" id="GO:0031332">
    <property type="term" value="C:RNAi effector complex"/>
    <property type="evidence" value="ECO:0007669"/>
    <property type="project" value="InterPro"/>
</dbReference>
<sequence>MTETSLPSQTALAPSTTKPALVLPKQGVAKVKSVTSGDTVVLLGKPPQPNLPCPEVLFTLEGLSAPRMASKVNPTDEPGAFPAREWLRQQLVGKVVRFETRKQPNSAGDRVYGWIFLPATAPTDPPVHVAVECVRAGHATPKSLKYATGNDTEAPAVVPTAPSPDDAPEVAAAKEYELQLGKAYAEAKSARVGLHATDPLPLVRTLRVANEDFATLQFVEAVQKHCTHKRIRCVIEYVFDGSRLRLHVTDAQLPEFQYTSFTLLLAGVTCPRLGSAKSDPPTPNEPFAVQAREFTQTRLLQRELDVSLVGTDKVGSSAVGVVHHPVGNIAVELLKNGLARMADWSVRLLAVGDVPALRVAENTAKRTALNVWRNYAPPTLQTASQVSGTVVEVVSGDTVLILPDGKAYDSEAVLYKVSLASMRAPRVGNERAGRPDEPYAVECKERLRVLTVGRAVKAQVHYERDIPLQPGVNETRPFATLSTPKYEDVAEVLIQEGLAVTQRHRDDDETSARYDELRAAEATAKAAKKNTHSEKEYKSATINDLTDPRKAKSYSGSLMRSGHTKAIVDYVFNGALFKLYIPSENCYIRFAPNSIRCPQPSPSPGGKVNKAAEPFGDESKRHARLHVLQRHVEIVCNGVTNSGIITGDMMVGQGGQRRDYAIELVGAGLATVDQRKIDYGEAPRSLVDAQSAAQESKVGLWSIVQEQPEIKVAKTAVKAKETVATIRLSEIRSGNHFFYHVVDDETAKVVEESMKVFTKSHGTGGAPCDAKIGKVVAALFNDGSGKAWYRAKVIERKGPGKMAVLFLDHGNVATVPVATHLRPLDMNLGTDRIPPVAKEAVLALTNTRPLDSDEGMDAARLLQSKCWGRNLTARIFAPDESGKAALSIATEAGSDEETINASLVVEGLARVAKPETVTSISSRMIDPSSLVELAAALNVAQEVARKSRVGMWRYGDIGDEDDDDM</sequence>
<evidence type="ECO:0000256" key="4">
    <source>
        <dbReference type="PIRNR" id="PIRNR017179"/>
    </source>
</evidence>
<dbReference type="RefSeq" id="XP_002185423.1">
    <property type="nucleotide sequence ID" value="XM_002185387.1"/>
</dbReference>
<dbReference type="EMBL" id="CM000632">
    <property type="protein sequence ID" value="EEC43092.1"/>
    <property type="molecule type" value="Genomic_DNA"/>
</dbReference>
<dbReference type="GO" id="GO:0005634">
    <property type="term" value="C:nucleus"/>
    <property type="evidence" value="ECO:0007669"/>
    <property type="project" value="TreeGrafter"/>
</dbReference>
<feature type="region of interest" description="Disordered" evidence="5">
    <location>
        <begin position="523"/>
        <end position="544"/>
    </location>
</feature>
<evidence type="ECO:0000256" key="2">
    <source>
        <dbReference type="ARBA" id="ARBA00022490"/>
    </source>
</evidence>
<dbReference type="Gene3D" id="2.30.30.140">
    <property type="match status" value="1"/>
</dbReference>
<dbReference type="AlphaFoldDB" id="B7GE46"/>
<gene>
    <name evidence="7" type="ORF">PHATRDRAFT_50440</name>
</gene>
<keyword evidence="3" id="KW-0677">Repeat</keyword>
<dbReference type="PROSITE" id="PS50830">
    <property type="entry name" value="TNASE_3"/>
    <property type="match status" value="4"/>
</dbReference>
<dbReference type="PANTHER" id="PTHR12302:SF2">
    <property type="entry name" value="STAPHYLOCOCCAL NUCLEASE DOMAIN-CONTAINING PROTEIN 1"/>
    <property type="match status" value="1"/>
</dbReference>
<dbReference type="GO" id="GO:0003723">
    <property type="term" value="F:RNA binding"/>
    <property type="evidence" value="ECO:0007669"/>
    <property type="project" value="UniProtKB-UniRule"/>
</dbReference>
<organism evidence="7 8">
    <name type="scientific">Phaeodactylum tricornutum (strain CCAP 1055/1)</name>
    <dbReference type="NCBI Taxonomy" id="556484"/>
    <lineage>
        <taxon>Eukaryota</taxon>
        <taxon>Sar</taxon>
        <taxon>Stramenopiles</taxon>
        <taxon>Ochrophyta</taxon>
        <taxon>Bacillariophyta</taxon>
        <taxon>Bacillariophyceae</taxon>
        <taxon>Bacillariophycidae</taxon>
        <taxon>Naviculales</taxon>
        <taxon>Phaeodactylaceae</taxon>
        <taxon>Phaeodactylum</taxon>
    </lineage>
</organism>
<dbReference type="HOGENOM" id="CLU_005966_2_0_1"/>
<dbReference type="PaxDb" id="2850-Phatr50440"/>
<accession>B7GE46</accession>
<keyword evidence="8" id="KW-1185">Reference proteome</keyword>
<protein>
    <recommendedName>
        <fullName evidence="6">TNase-like domain-containing protein</fullName>
    </recommendedName>
</protein>
<dbReference type="Pfam" id="PF00565">
    <property type="entry name" value="SNase"/>
    <property type="match status" value="3"/>
</dbReference>
<dbReference type="SMART" id="SM00333">
    <property type="entry name" value="TUDOR"/>
    <property type="match status" value="1"/>
</dbReference>
<dbReference type="STRING" id="556484.B7GE46"/>
<feature type="domain" description="TNase-like" evidence="6">
    <location>
        <begin position="562"/>
        <end position="703"/>
    </location>
</feature>
<evidence type="ECO:0000256" key="3">
    <source>
        <dbReference type="ARBA" id="ARBA00022737"/>
    </source>
</evidence>
<dbReference type="SUPFAM" id="SSF63748">
    <property type="entry name" value="Tudor/PWWP/MBT"/>
    <property type="match status" value="1"/>
</dbReference>
<dbReference type="SMART" id="SM00318">
    <property type="entry name" value="SNc"/>
    <property type="match status" value="4"/>
</dbReference>
<dbReference type="GO" id="GO:0005829">
    <property type="term" value="C:cytosol"/>
    <property type="evidence" value="ECO:0007669"/>
    <property type="project" value="UniProtKB-UniRule"/>
</dbReference>
<name>B7GE46_PHATC</name>
<dbReference type="Proteomes" id="UP000000759">
    <property type="component" value="Chromosome 30"/>
</dbReference>
<dbReference type="GO" id="GO:0004518">
    <property type="term" value="F:nuclease activity"/>
    <property type="evidence" value="ECO:0007669"/>
    <property type="project" value="TreeGrafter"/>
</dbReference>
<dbReference type="PIRSF" id="PIRSF017179">
    <property type="entry name" value="RISC-Tudor-SN"/>
    <property type="match status" value="1"/>
</dbReference>
<reference evidence="7 8" key="1">
    <citation type="journal article" date="2008" name="Nature">
        <title>The Phaeodactylum genome reveals the evolutionary history of diatom genomes.</title>
        <authorList>
            <person name="Bowler C."/>
            <person name="Allen A.E."/>
            <person name="Badger J.H."/>
            <person name="Grimwood J."/>
            <person name="Jabbari K."/>
            <person name="Kuo A."/>
            <person name="Maheswari U."/>
            <person name="Martens C."/>
            <person name="Maumus F."/>
            <person name="Otillar R.P."/>
            <person name="Rayko E."/>
            <person name="Salamov A."/>
            <person name="Vandepoele K."/>
            <person name="Beszteri B."/>
            <person name="Gruber A."/>
            <person name="Heijde M."/>
            <person name="Katinka M."/>
            <person name="Mock T."/>
            <person name="Valentin K."/>
            <person name="Verret F."/>
            <person name="Berges J.A."/>
            <person name="Brownlee C."/>
            <person name="Cadoret J.P."/>
            <person name="Chiovitti A."/>
            <person name="Choi C.J."/>
            <person name="Coesel S."/>
            <person name="De Martino A."/>
            <person name="Detter J.C."/>
            <person name="Durkin C."/>
            <person name="Falciatore A."/>
            <person name="Fournet J."/>
            <person name="Haruta M."/>
            <person name="Huysman M.J."/>
            <person name="Jenkins B.D."/>
            <person name="Jiroutova K."/>
            <person name="Jorgensen R.E."/>
            <person name="Joubert Y."/>
            <person name="Kaplan A."/>
            <person name="Kroger N."/>
            <person name="Kroth P.G."/>
            <person name="La Roche J."/>
            <person name="Lindquist E."/>
            <person name="Lommer M."/>
            <person name="Martin-Jezequel V."/>
            <person name="Lopez P.J."/>
            <person name="Lucas S."/>
            <person name="Mangogna M."/>
            <person name="McGinnis K."/>
            <person name="Medlin L.K."/>
            <person name="Montsant A."/>
            <person name="Oudot-Le Secq M.P."/>
            <person name="Napoli C."/>
            <person name="Obornik M."/>
            <person name="Parker M.S."/>
            <person name="Petit J.L."/>
            <person name="Porcel B.M."/>
            <person name="Poulsen N."/>
            <person name="Robison M."/>
            <person name="Rychlewski L."/>
            <person name="Rynearson T.A."/>
            <person name="Schmutz J."/>
            <person name="Shapiro H."/>
            <person name="Siaut M."/>
            <person name="Stanley M."/>
            <person name="Sussman M.R."/>
            <person name="Taylor A.R."/>
            <person name="Vardi A."/>
            <person name="von Dassow P."/>
            <person name="Vyverman W."/>
            <person name="Willis A."/>
            <person name="Wyrwicz L.S."/>
            <person name="Rokhsar D.S."/>
            <person name="Weissenbach J."/>
            <person name="Armbrust E.V."/>
            <person name="Green B.R."/>
            <person name="Van de Peer Y."/>
            <person name="Grigoriev I.V."/>
        </authorList>
    </citation>
    <scope>NUCLEOTIDE SEQUENCE [LARGE SCALE GENOMIC DNA]</scope>
    <source>
        <strain evidence="7 8">CCAP 1055/1</strain>
    </source>
</reference>
<keyword evidence="2 4" id="KW-0963">Cytoplasm</keyword>
<dbReference type="InterPro" id="IPR016071">
    <property type="entry name" value="Staphylococal_nuclease_OB-fold"/>
</dbReference>
<dbReference type="Gene3D" id="2.40.50.90">
    <property type="match status" value="5"/>
</dbReference>
<feature type="domain" description="TNase-like" evidence="6">
    <location>
        <begin position="229"/>
        <end position="374"/>
    </location>
</feature>
<dbReference type="PANTHER" id="PTHR12302">
    <property type="entry name" value="EBNA2 BINDING PROTEIN P100"/>
    <property type="match status" value="1"/>
</dbReference>
<reference evidence="8" key="2">
    <citation type="submission" date="2008-08" db="EMBL/GenBank/DDBJ databases">
        <authorList>
            <consortium name="Diatom Consortium"/>
            <person name="Grigoriev I."/>
            <person name="Grimwood J."/>
            <person name="Kuo A."/>
            <person name="Otillar R.P."/>
            <person name="Salamov A."/>
            <person name="Detter J.C."/>
            <person name="Lindquist E."/>
            <person name="Shapiro H."/>
            <person name="Lucas S."/>
            <person name="Glavina del Rio T."/>
            <person name="Pitluck S."/>
            <person name="Rokhsar D."/>
            <person name="Bowler C."/>
        </authorList>
    </citation>
    <scope>GENOME REANNOTATION</scope>
    <source>
        <strain evidence="8">CCAP 1055/1</strain>
    </source>
</reference>
<proteinExistence type="predicted"/>